<name>A0A2H4ZNP6_9EUKA</name>
<dbReference type="GO" id="GO:0005737">
    <property type="term" value="C:cytoplasm"/>
    <property type="evidence" value="ECO:0007669"/>
    <property type="project" value="TreeGrafter"/>
</dbReference>
<sequence length="438" mass="50294">MSTLSTIDQRIPSNGKNFKIKPLDDYILKLRQWREAIVLGPDEKVVFESEIRFLDQQLIRLDQCYARVAVFGRAGVGKSSLLNALLGEYSFNTSIRHGSTNKVTSVFWNCYSSSDSNIELIDTPGVDETNSSQDQQIAIRITQKAELILFVIDSDLTKIDLQLLQVLISWEKPIILVLNRIDRYSSQHKSSLIKSIRRRLPNSSYPIEMIEVAAAPRRAYLVNKSYIRSFEESPCIMNLKGVLSRWFEDKGQMLLTLNTLQLAHQLNCSLRRWRLQQGQSRAIGIVNYYATAKALGILINPELSLDLIIVFLMDLCISLHLFKIYRLSIDKLQLKKIIYEISIHSAMMGIVYLSMQIWIKYLSRLLIASDLTLFNILHLNDILLTVIQVFLALYTSRSIANLVRLHLLTSSNLLPKWFKGSFYNEFSRNSELGSIYKC</sequence>
<dbReference type="InterPro" id="IPR005225">
    <property type="entry name" value="Small_GTP-bd"/>
</dbReference>
<dbReference type="PANTHER" id="PTHR42714">
    <property type="entry name" value="TRNA MODIFICATION GTPASE GTPBP3"/>
    <property type="match status" value="1"/>
</dbReference>
<keyword evidence="7" id="KW-0934">Plastid</keyword>
<keyword evidence="4 5" id="KW-0472">Membrane</keyword>
<dbReference type="InterPro" id="IPR027417">
    <property type="entry name" value="P-loop_NTPase"/>
</dbReference>
<dbReference type="AlphaFoldDB" id="A0A2H4ZNP6"/>
<feature type="domain" description="G" evidence="6">
    <location>
        <begin position="67"/>
        <end position="180"/>
    </location>
</feature>
<dbReference type="GO" id="GO:0005525">
    <property type="term" value="F:GTP binding"/>
    <property type="evidence" value="ECO:0007669"/>
    <property type="project" value="InterPro"/>
</dbReference>
<evidence type="ECO:0000256" key="1">
    <source>
        <dbReference type="ARBA" id="ARBA00004141"/>
    </source>
</evidence>
<reference evidence="7" key="1">
    <citation type="submission" date="2017-10" db="EMBL/GenBank/DDBJ databases">
        <title>Paulinella longichromatophora chromatophore genome.</title>
        <authorList>
            <person name="Lhee D."/>
            <person name="Yoon H.S."/>
        </authorList>
    </citation>
    <scope>NUCLEOTIDE SEQUENCE</scope>
</reference>
<dbReference type="GO" id="GO:0016020">
    <property type="term" value="C:membrane"/>
    <property type="evidence" value="ECO:0007669"/>
    <property type="project" value="UniProtKB-SubCell"/>
</dbReference>
<dbReference type="SUPFAM" id="SSF52540">
    <property type="entry name" value="P-loop containing nucleoside triphosphate hydrolases"/>
    <property type="match status" value="1"/>
</dbReference>
<dbReference type="NCBIfam" id="TIGR00231">
    <property type="entry name" value="small_GTP"/>
    <property type="match status" value="1"/>
</dbReference>
<evidence type="ECO:0000256" key="3">
    <source>
        <dbReference type="ARBA" id="ARBA00022989"/>
    </source>
</evidence>
<dbReference type="Pfam" id="PF01926">
    <property type="entry name" value="MMR_HSR1"/>
    <property type="match status" value="1"/>
</dbReference>
<geneLocation type="plastid" evidence="7"/>
<dbReference type="InterPro" id="IPR021147">
    <property type="entry name" value="DUF697"/>
</dbReference>
<dbReference type="CDD" id="cd00880">
    <property type="entry name" value="Era_like"/>
    <property type="match status" value="1"/>
</dbReference>
<organism evidence="7">
    <name type="scientific">Paulinella longichromatophora</name>
    <dbReference type="NCBI Taxonomy" id="1708747"/>
    <lineage>
        <taxon>Eukaryota</taxon>
        <taxon>Sar</taxon>
        <taxon>Rhizaria</taxon>
        <taxon>Cercozoa</taxon>
        <taxon>Imbricatea</taxon>
        <taxon>Silicofilosea</taxon>
        <taxon>Euglyphida</taxon>
        <taxon>Paulinellidae</taxon>
        <taxon>Paulinella</taxon>
    </lineage>
</organism>
<accession>A0A2H4ZNP6</accession>
<feature type="transmembrane region" description="Helical" evidence="5">
    <location>
        <begin position="371"/>
        <end position="394"/>
    </location>
</feature>
<evidence type="ECO:0000256" key="2">
    <source>
        <dbReference type="ARBA" id="ARBA00022692"/>
    </source>
</evidence>
<evidence type="ECO:0000256" key="4">
    <source>
        <dbReference type="ARBA" id="ARBA00023136"/>
    </source>
</evidence>
<dbReference type="GO" id="GO:0030488">
    <property type="term" value="P:tRNA methylation"/>
    <property type="evidence" value="ECO:0007669"/>
    <property type="project" value="TreeGrafter"/>
</dbReference>
<protein>
    <submittedName>
        <fullName evidence="7">Putative GTPase</fullName>
    </submittedName>
</protein>
<dbReference type="InterPro" id="IPR006073">
    <property type="entry name" value="GTP-bd"/>
</dbReference>
<feature type="transmembrane region" description="Helical" evidence="5">
    <location>
        <begin position="307"/>
        <end position="325"/>
    </location>
</feature>
<comment type="subcellular location">
    <subcellularLocation>
        <location evidence="1">Membrane</location>
        <topology evidence="1">Multi-pass membrane protein</topology>
    </subcellularLocation>
</comment>
<evidence type="ECO:0000313" key="7">
    <source>
        <dbReference type="EMBL" id="AUG32133.1"/>
    </source>
</evidence>
<dbReference type="PANTHER" id="PTHR42714:SF6">
    <property type="entry name" value="TRANSLATION INITIATION FACTOR IF-2"/>
    <property type="match status" value="1"/>
</dbReference>
<keyword evidence="2 5" id="KW-0812">Transmembrane</keyword>
<evidence type="ECO:0000259" key="6">
    <source>
        <dbReference type="Pfam" id="PF01926"/>
    </source>
</evidence>
<dbReference type="Gene3D" id="3.40.50.300">
    <property type="entry name" value="P-loop containing nucleotide triphosphate hydrolases"/>
    <property type="match status" value="1"/>
</dbReference>
<feature type="transmembrane region" description="Helical" evidence="5">
    <location>
        <begin position="337"/>
        <end position="359"/>
    </location>
</feature>
<dbReference type="Pfam" id="PF05128">
    <property type="entry name" value="DUF697"/>
    <property type="match status" value="1"/>
</dbReference>
<keyword evidence="3 5" id="KW-1133">Transmembrane helix</keyword>
<proteinExistence type="predicted"/>
<dbReference type="EMBL" id="MG264610">
    <property type="protein sequence ID" value="AUG32133.1"/>
    <property type="molecule type" value="Genomic_DNA"/>
</dbReference>
<dbReference type="GO" id="GO:0002098">
    <property type="term" value="P:tRNA wobble uridine modification"/>
    <property type="evidence" value="ECO:0007669"/>
    <property type="project" value="TreeGrafter"/>
</dbReference>
<gene>
    <name evidence="7" type="ORF">PLO_126</name>
</gene>
<evidence type="ECO:0000256" key="5">
    <source>
        <dbReference type="SAM" id="Phobius"/>
    </source>
</evidence>